<evidence type="ECO:0000256" key="2">
    <source>
        <dbReference type="SAM" id="MobiDB-lite"/>
    </source>
</evidence>
<evidence type="ECO:0000256" key="1">
    <source>
        <dbReference type="SAM" id="Coils"/>
    </source>
</evidence>
<keyword evidence="1" id="KW-0175">Coiled coil</keyword>
<dbReference type="Proteomes" id="UP000779574">
    <property type="component" value="Unassembled WGS sequence"/>
</dbReference>
<feature type="coiled-coil region" evidence="1">
    <location>
        <begin position="79"/>
        <end position="113"/>
    </location>
</feature>
<evidence type="ECO:0000313" key="3">
    <source>
        <dbReference type="EMBL" id="KAG9695084.1"/>
    </source>
</evidence>
<sequence>MASNSPIKRKRSGEDLTANTSKRVLRPRSATEVTTISIQPALISKPRVKKPITRRLPHVESTTTTSPGSNLLLHKDQIIEQLRLELAEAHNELAMTQKRLLETEKRLHDTQKKASVLEASASAHG</sequence>
<organism evidence="3 4">
    <name type="scientific">Aureobasidium melanogenum</name>
    <name type="common">Aureobasidium pullulans var. melanogenum</name>
    <dbReference type="NCBI Taxonomy" id="46634"/>
    <lineage>
        <taxon>Eukaryota</taxon>
        <taxon>Fungi</taxon>
        <taxon>Dikarya</taxon>
        <taxon>Ascomycota</taxon>
        <taxon>Pezizomycotina</taxon>
        <taxon>Dothideomycetes</taxon>
        <taxon>Dothideomycetidae</taxon>
        <taxon>Dothideales</taxon>
        <taxon>Saccotheciaceae</taxon>
        <taxon>Aureobasidium</taxon>
    </lineage>
</organism>
<gene>
    <name evidence="3" type="ORF">KCU76_g4762</name>
</gene>
<dbReference type="EMBL" id="JAHFXF010000141">
    <property type="protein sequence ID" value="KAG9695084.1"/>
    <property type="molecule type" value="Genomic_DNA"/>
</dbReference>
<name>A0A9P8JBQ5_AURME</name>
<feature type="non-terminal residue" evidence="3">
    <location>
        <position position="125"/>
    </location>
</feature>
<proteinExistence type="predicted"/>
<accession>A0A9P8JBQ5</accession>
<reference evidence="3" key="2">
    <citation type="submission" date="2021-08" db="EMBL/GenBank/DDBJ databases">
        <authorList>
            <person name="Gostincar C."/>
            <person name="Sun X."/>
            <person name="Song Z."/>
            <person name="Gunde-Cimerman N."/>
        </authorList>
    </citation>
    <scope>NUCLEOTIDE SEQUENCE</scope>
    <source>
        <strain evidence="3">EXF-9911</strain>
    </source>
</reference>
<comment type="caution">
    <text evidence="3">The sequence shown here is derived from an EMBL/GenBank/DDBJ whole genome shotgun (WGS) entry which is preliminary data.</text>
</comment>
<evidence type="ECO:0000313" key="4">
    <source>
        <dbReference type="Proteomes" id="UP000779574"/>
    </source>
</evidence>
<feature type="region of interest" description="Disordered" evidence="2">
    <location>
        <begin position="1"/>
        <end position="28"/>
    </location>
</feature>
<protein>
    <submittedName>
        <fullName evidence="3">Uncharacterized protein</fullName>
    </submittedName>
</protein>
<reference evidence="3" key="1">
    <citation type="journal article" date="2021" name="J Fungi (Basel)">
        <title>Virulence traits and population genomics of the black yeast Aureobasidium melanogenum.</title>
        <authorList>
            <person name="Cernosa A."/>
            <person name="Sun X."/>
            <person name="Gostincar C."/>
            <person name="Fang C."/>
            <person name="Gunde-Cimerman N."/>
            <person name="Song Z."/>
        </authorList>
    </citation>
    <scope>NUCLEOTIDE SEQUENCE</scope>
    <source>
        <strain evidence="3">EXF-9911</strain>
    </source>
</reference>
<dbReference type="AlphaFoldDB" id="A0A9P8JBQ5"/>